<organism evidence="1 2">
    <name type="scientific">Elysia crispata</name>
    <name type="common">lettuce slug</name>
    <dbReference type="NCBI Taxonomy" id="231223"/>
    <lineage>
        <taxon>Eukaryota</taxon>
        <taxon>Metazoa</taxon>
        <taxon>Spiralia</taxon>
        <taxon>Lophotrochozoa</taxon>
        <taxon>Mollusca</taxon>
        <taxon>Gastropoda</taxon>
        <taxon>Heterobranchia</taxon>
        <taxon>Euthyneura</taxon>
        <taxon>Panpulmonata</taxon>
        <taxon>Sacoglossa</taxon>
        <taxon>Placobranchoidea</taxon>
        <taxon>Plakobranchidae</taxon>
        <taxon>Elysia</taxon>
    </lineage>
</organism>
<keyword evidence="2" id="KW-1185">Reference proteome</keyword>
<name>A0AAE0YXS2_9GAST</name>
<dbReference type="EMBL" id="JAWDGP010005150">
    <property type="protein sequence ID" value="KAK3759229.1"/>
    <property type="molecule type" value="Genomic_DNA"/>
</dbReference>
<gene>
    <name evidence="1" type="ORF">RRG08_054948</name>
</gene>
<accession>A0AAE0YXS2</accession>
<dbReference type="Proteomes" id="UP001283361">
    <property type="component" value="Unassembled WGS sequence"/>
</dbReference>
<evidence type="ECO:0000313" key="1">
    <source>
        <dbReference type="EMBL" id="KAK3759229.1"/>
    </source>
</evidence>
<dbReference type="AlphaFoldDB" id="A0AAE0YXS2"/>
<protein>
    <submittedName>
        <fullName evidence="1">Uncharacterized protein</fullName>
    </submittedName>
</protein>
<reference evidence="1" key="1">
    <citation type="journal article" date="2023" name="G3 (Bethesda)">
        <title>A reference genome for the long-term kleptoplast-retaining sea slug Elysia crispata morphotype clarki.</title>
        <authorList>
            <person name="Eastman K.E."/>
            <person name="Pendleton A.L."/>
            <person name="Shaikh M.A."/>
            <person name="Suttiyut T."/>
            <person name="Ogas R."/>
            <person name="Tomko P."/>
            <person name="Gavelis G."/>
            <person name="Widhalm J.R."/>
            <person name="Wisecaver J.H."/>
        </authorList>
    </citation>
    <scope>NUCLEOTIDE SEQUENCE</scope>
    <source>
        <strain evidence="1">ECLA1</strain>
    </source>
</reference>
<sequence length="82" mass="9131">MPLLGKGNFIIQGKTYSNTSVATRVNTKNNEKGKTDPRETSTYLVSHHPSFLIPTVYDVTHGMGVHTRALERKQGQTKAVLY</sequence>
<evidence type="ECO:0000313" key="2">
    <source>
        <dbReference type="Proteomes" id="UP001283361"/>
    </source>
</evidence>
<comment type="caution">
    <text evidence="1">The sequence shown here is derived from an EMBL/GenBank/DDBJ whole genome shotgun (WGS) entry which is preliminary data.</text>
</comment>
<proteinExistence type="predicted"/>